<gene>
    <name evidence="1" type="ORF">GCM10007906_15580</name>
</gene>
<accession>A0ABQ5Y3E1</accession>
<dbReference type="EMBL" id="BSOE01000020">
    <property type="protein sequence ID" value="GLR03971.1"/>
    <property type="molecule type" value="Genomic_DNA"/>
</dbReference>
<evidence type="ECO:0000313" key="1">
    <source>
        <dbReference type="EMBL" id="GLR03971.1"/>
    </source>
</evidence>
<protein>
    <submittedName>
        <fullName evidence="1">Uncharacterized protein</fullName>
    </submittedName>
</protein>
<evidence type="ECO:0000313" key="2">
    <source>
        <dbReference type="Proteomes" id="UP001156669"/>
    </source>
</evidence>
<reference evidence="2" key="1">
    <citation type="journal article" date="2019" name="Int. J. Syst. Evol. Microbiol.">
        <title>The Global Catalogue of Microorganisms (GCM) 10K type strain sequencing project: providing services to taxonomists for standard genome sequencing and annotation.</title>
        <authorList>
            <consortium name="The Broad Institute Genomics Platform"/>
            <consortium name="The Broad Institute Genome Sequencing Center for Infectious Disease"/>
            <person name="Wu L."/>
            <person name="Ma J."/>
        </authorList>
    </citation>
    <scope>NUCLEOTIDE SEQUENCE [LARGE SCALE GENOMIC DNA]</scope>
    <source>
        <strain evidence="2">NBRC 110633</strain>
    </source>
</reference>
<organism evidence="1 2">
    <name type="scientific">Vibrio hyugaensis</name>
    <dbReference type="NCBI Taxonomy" id="1534743"/>
    <lineage>
        <taxon>Bacteria</taxon>
        <taxon>Pseudomonadati</taxon>
        <taxon>Pseudomonadota</taxon>
        <taxon>Gammaproteobacteria</taxon>
        <taxon>Vibrionales</taxon>
        <taxon>Vibrionaceae</taxon>
        <taxon>Vibrio</taxon>
    </lineage>
</organism>
<dbReference type="Proteomes" id="UP001156669">
    <property type="component" value="Unassembled WGS sequence"/>
</dbReference>
<name>A0ABQ5Y3E1_9VIBR</name>
<keyword evidence="2" id="KW-1185">Reference proteome</keyword>
<proteinExistence type="predicted"/>
<sequence>MLIESLVIESHSAELIHVKESFTKYIEDVDEALLYDLKKLTIVFGNGLINLVGGQDASSAILAALKINR</sequence>
<comment type="caution">
    <text evidence="1">The sequence shown here is derived from an EMBL/GenBank/DDBJ whole genome shotgun (WGS) entry which is preliminary data.</text>
</comment>